<dbReference type="PROSITE" id="PS51257">
    <property type="entry name" value="PROKAR_LIPOPROTEIN"/>
    <property type="match status" value="1"/>
</dbReference>
<dbReference type="RefSeq" id="WP_270126975.1">
    <property type="nucleotide sequence ID" value="NZ_CP115396.1"/>
</dbReference>
<reference evidence="3 4" key="1">
    <citation type="journal article" date="2011" name="Int. J. Syst. Evol. Microbiol.">
        <title>Hymenobacter yonginensis sp. nov., isolated from a mesotrophic artificial lake.</title>
        <authorList>
            <person name="Joung Y."/>
            <person name="Cho S.H."/>
            <person name="Kim H."/>
            <person name="Kim S.B."/>
            <person name="Joh K."/>
        </authorList>
    </citation>
    <scope>NUCLEOTIDE SEQUENCE [LARGE SCALE GENOMIC DNA]</scope>
    <source>
        <strain evidence="3 4">KCTC 22745</strain>
    </source>
</reference>
<accession>A0ABY7PPI7</accession>
<evidence type="ECO:0000313" key="4">
    <source>
        <dbReference type="Proteomes" id="UP001211872"/>
    </source>
</evidence>
<dbReference type="EMBL" id="CP115396">
    <property type="protein sequence ID" value="WBO84445.1"/>
    <property type="molecule type" value="Genomic_DNA"/>
</dbReference>
<organism evidence="3 4">
    <name type="scientific">Hymenobacter yonginensis</name>
    <dbReference type="NCBI Taxonomy" id="748197"/>
    <lineage>
        <taxon>Bacteria</taxon>
        <taxon>Pseudomonadati</taxon>
        <taxon>Bacteroidota</taxon>
        <taxon>Cytophagia</taxon>
        <taxon>Cytophagales</taxon>
        <taxon>Hymenobacteraceae</taxon>
        <taxon>Hymenobacter</taxon>
    </lineage>
</organism>
<proteinExistence type="predicted"/>
<evidence type="ECO:0000256" key="2">
    <source>
        <dbReference type="SAM" id="SignalP"/>
    </source>
</evidence>
<keyword evidence="2" id="KW-0732">Signal</keyword>
<dbReference type="InterPro" id="IPR058148">
    <property type="entry name" value="M949_RS01915-like_dom"/>
</dbReference>
<dbReference type="Proteomes" id="UP001211872">
    <property type="component" value="Chromosome"/>
</dbReference>
<name>A0ABY7PPI7_9BACT</name>
<evidence type="ECO:0008006" key="5">
    <source>
        <dbReference type="Google" id="ProtNLM"/>
    </source>
</evidence>
<feature type="region of interest" description="Disordered" evidence="1">
    <location>
        <begin position="17"/>
        <end position="40"/>
    </location>
</feature>
<evidence type="ECO:0000313" key="3">
    <source>
        <dbReference type="EMBL" id="WBO84445.1"/>
    </source>
</evidence>
<protein>
    <recommendedName>
        <fullName evidence="5">Lipoprotein</fullName>
    </recommendedName>
</protein>
<gene>
    <name evidence="3" type="ORF">O9Z63_19010</name>
</gene>
<evidence type="ECO:0000256" key="1">
    <source>
        <dbReference type="SAM" id="MobiDB-lite"/>
    </source>
</evidence>
<keyword evidence="4" id="KW-1185">Reference proteome</keyword>
<feature type="chain" id="PRO_5046801373" description="Lipoprotein" evidence="2">
    <location>
        <begin position="23"/>
        <end position="269"/>
    </location>
</feature>
<feature type="compositionally biased region" description="Polar residues" evidence="1">
    <location>
        <begin position="18"/>
        <end position="34"/>
    </location>
</feature>
<dbReference type="NCBIfam" id="NF046077">
    <property type="entry name" value="LPS_M949_RS01915"/>
    <property type="match status" value="1"/>
</dbReference>
<feature type="signal peptide" evidence="2">
    <location>
        <begin position="1"/>
        <end position="22"/>
    </location>
</feature>
<sequence>MRRLLWLAAVALAACSSDPDTSAPGSNTALSPPDSNGPLPAATSAAAFDSAAVVSLPPAQMPAGVPRVPGQVLELKQWTDANGRNLLVVARTAARTVPARADDPNDTKSVSLYARQFVQRAGNWQELWRLQDAVERCAFDTWLGPVPGATAITDLDADGQTETTLLYRLVCRSDVSPAQQKLILREGAAKYALRGYSVVQYDSVPAAQRVPLIACCLDTIPPARLEAHYELLDGRYETEREFRSAPPAFLAFARRQWRRWSIEEAFGQL</sequence>